<gene>
    <name evidence="3" type="ORF">MESINF_2181</name>
</gene>
<dbReference type="Gene3D" id="1.10.10.1100">
    <property type="entry name" value="BFD-like [2Fe-2S]-binding domain"/>
    <property type="match status" value="1"/>
</dbReference>
<dbReference type="Proteomes" id="UP000250796">
    <property type="component" value="Chromosome MESINF"/>
</dbReference>
<dbReference type="EMBL" id="LS974202">
    <property type="protein sequence ID" value="SSC13621.1"/>
    <property type="molecule type" value="Genomic_DNA"/>
</dbReference>
<keyword evidence="4" id="KW-1185">Reference proteome</keyword>
<sequence>MRSVVIGGGVIGTLIARQLSRFEGEVILIEKREDLGQGITKANSAIIHGGYDDPPASLRGKLCVRGNELYDGLARELKVPVNRIGSIVVAKNEEELKKLQELLLNGQANGVRDLRIVGREELQMLEPAISSAFNYALYCGSAGITEPWMVAIAASINAARNGAEIITGDGVVGGRIEKNSIKCLSLASGREIENVDIVINAAGLFYEKVARLFNVEVPPVKLRRGEYILLDKKARDLVRRIVFPLPSAAGKGRLVVPTIDGGVLLGPTSEELQDFTPQELKTTVEGLDSVRRSGRELIPGIDSPQWYIKSFAGIRPESSGKDFYIKAAREINNFVTVGAIRSPGLTAAPAIAEHVVLELLPSIGVSLKEKRDFDPFIEERIRIKELPFETVSSLIENDHRYGRIICQCNEVSEAEIVQSIRDGARTVDGVKFRTRAGFGRCQGGFCSWKIASILSRELGKDLSEIRQNVPESWITDGKVREQC</sequence>
<dbReference type="Pfam" id="PF01266">
    <property type="entry name" value="DAO"/>
    <property type="match status" value="1"/>
</dbReference>
<dbReference type="InterPro" id="IPR036188">
    <property type="entry name" value="FAD/NAD-bd_sf"/>
</dbReference>
<reference evidence="3 4" key="1">
    <citation type="submission" date="2017-01" db="EMBL/GenBank/DDBJ databases">
        <authorList>
            <person name="Erauso G."/>
        </authorList>
    </citation>
    <scope>NUCLEOTIDE SEQUENCE [LARGE SCALE GENOMIC DNA]</scope>
    <source>
        <strain evidence="3">MESINF1</strain>
    </source>
</reference>
<dbReference type="Gene3D" id="3.30.9.10">
    <property type="entry name" value="D-Amino Acid Oxidase, subunit A, domain 2"/>
    <property type="match status" value="1"/>
</dbReference>
<dbReference type="PANTHER" id="PTHR42720:SF1">
    <property type="entry name" value="GLYCEROL 3-PHOSPHATE OXIDASE"/>
    <property type="match status" value="1"/>
</dbReference>
<dbReference type="Pfam" id="PF04324">
    <property type="entry name" value="Fer2_BFD"/>
    <property type="match status" value="1"/>
</dbReference>
<organism evidence="3 4">
    <name type="scientific">Mesotoga infera</name>
    <dbReference type="NCBI Taxonomy" id="1236046"/>
    <lineage>
        <taxon>Bacteria</taxon>
        <taxon>Thermotogati</taxon>
        <taxon>Thermotogota</taxon>
        <taxon>Thermotogae</taxon>
        <taxon>Kosmotogales</taxon>
        <taxon>Kosmotogaceae</taxon>
        <taxon>Mesotoga</taxon>
    </lineage>
</organism>
<evidence type="ECO:0000259" key="2">
    <source>
        <dbReference type="Pfam" id="PF04324"/>
    </source>
</evidence>
<dbReference type="RefSeq" id="WP_169699748.1">
    <property type="nucleotide sequence ID" value="NZ_LS974202.1"/>
</dbReference>
<dbReference type="CDD" id="cd19946">
    <property type="entry name" value="GlpA-like_Fer2_BFD-like"/>
    <property type="match status" value="1"/>
</dbReference>
<dbReference type="InterPro" id="IPR052745">
    <property type="entry name" value="G3P_Oxidase/Oxidoreductase"/>
</dbReference>
<feature type="domain" description="FAD dependent oxidoreductase" evidence="1">
    <location>
        <begin position="4"/>
        <end position="355"/>
    </location>
</feature>
<dbReference type="Gene3D" id="3.50.50.60">
    <property type="entry name" value="FAD/NAD(P)-binding domain"/>
    <property type="match status" value="1"/>
</dbReference>
<dbReference type="SUPFAM" id="SSF54373">
    <property type="entry name" value="FAD-linked reductases, C-terminal domain"/>
    <property type="match status" value="1"/>
</dbReference>
<dbReference type="InterPro" id="IPR007419">
    <property type="entry name" value="BFD-like_2Fe2S-bd_dom"/>
</dbReference>
<protein>
    <submittedName>
        <fullName evidence="3">FAD dependent oxidoreductase</fullName>
    </submittedName>
</protein>
<evidence type="ECO:0000259" key="1">
    <source>
        <dbReference type="Pfam" id="PF01266"/>
    </source>
</evidence>
<dbReference type="InterPro" id="IPR006076">
    <property type="entry name" value="FAD-dep_OxRdtase"/>
</dbReference>
<dbReference type="PANTHER" id="PTHR42720">
    <property type="entry name" value="GLYCEROL-3-PHOSPHATE DEHYDROGENASE"/>
    <property type="match status" value="1"/>
</dbReference>
<proteinExistence type="predicted"/>
<dbReference type="AlphaFoldDB" id="A0A7Z7LHM5"/>
<feature type="domain" description="BFD-like [2Fe-2S]-binding" evidence="2">
    <location>
        <begin position="404"/>
        <end position="455"/>
    </location>
</feature>
<accession>A0A7Z7LHM5</accession>
<dbReference type="InterPro" id="IPR041854">
    <property type="entry name" value="BFD-like_2Fe2S-bd_dom_sf"/>
</dbReference>
<name>A0A7Z7LHM5_9BACT</name>
<dbReference type="SUPFAM" id="SSF51905">
    <property type="entry name" value="FAD/NAD(P)-binding domain"/>
    <property type="match status" value="1"/>
</dbReference>
<dbReference type="KEGG" id="minf:MESINF_2181"/>
<evidence type="ECO:0000313" key="4">
    <source>
        <dbReference type="Proteomes" id="UP000250796"/>
    </source>
</evidence>
<evidence type="ECO:0000313" key="3">
    <source>
        <dbReference type="EMBL" id="SSC13621.1"/>
    </source>
</evidence>